<evidence type="ECO:0000313" key="2">
    <source>
        <dbReference type="Proteomes" id="UP000008461"/>
    </source>
</evidence>
<dbReference type="OrthoDB" id="1415031at2"/>
<gene>
    <name evidence="1" type="ordered locus">Halhy_4122</name>
</gene>
<evidence type="ECO:0000313" key="1">
    <source>
        <dbReference type="EMBL" id="AEE51968.1"/>
    </source>
</evidence>
<reference key="2">
    <citation type="submission" date="2011-04" db="EMBL/GenBank/DDBJ databases">
        <title>Complete sequence of chromosome of Haliscomenobacter hydrossis DSM 1100.</title>
        <authorList>
            <consortium name="US DOE Joint Genome Institute (JGI-PGF)"/>
            <person name="Lucas S."/>
            <person name="Han J."/>
            <person name="Lapidus A."/>
            <person name="Bruce D."/>
            <person name="Goodwin L."/>
            <person name="Pitluck S."/>
            <person name="Peters L."/>
            <person name="Kyrpides N."/>
            <person name="Mavromatis K."/>
            <person name="Ivanova N."/>
            <person name="Ovchinnikova G."/>
            <person name="Pagani I."/>
            <person name="Daligault H."/>
            <person name="Detter J.C."/>
            <person name="Han C."/>
            <person name="Land M."/>
            <person name="Hauser L."/>
            <person name="Markowitz V."/>
            <person name="Cheng J.-F."/>
            <person name="Hugenholtz P."/>
            <person name="Woyke T."/>
            <person name="Wu D."/>
            <person name="Verbarg S."/>
            <person name="Frueling A."/>
            <person name="Brambilla E."/>
            <person name="Klenk H.-P."/>
            <person name="Eisen J.A."/>
        </authorList>
    </citation>
    <scope>NUCLEOTIDE SEQUENCE</scope>
    <source>
        <strain>DSM 1100</strain>
    </source>
</reference>
<dbReference type="HOGENOM" id="CLU_1459380_0_0_10"/>
<dbReference type="EMBL" id="CP002691">
    <property type="protein sequence ID" value="AEE51968.1"/>
    <property type="molecule type" value="Genomic_DNA"/>
</dbReference>
<keyword evidence="2" id="KW-1185">Reference proteome</keyword>
<dbReference type="KEGG" id="hhy:Halhy_4122"/>
<dbReference type="STRING" id="760192.Halhy_4122"/>
<protein>
    <submittedName>
        <fullName evidence="1">Uncharacterized protein</fullName>
    </submittedName>
</protein>
<organism evidence="1 2">
    <name type="scientific">Haliscomenobacter hydrossis (strain ATCC 27775 / DSM 1100 / LMG 10767 / O)</name>
    <dbReference type="NCBI Taxonomy" id="760192"/>
    <lineage>
        <taxon>Bacteria</taxon>
        <taxon>Pseudomonadati</taxon>
        <taxon>Bacteroidota</taxon>
        <taxon>Saprospiria</taxon>
        <taxon>Saprospirales</taxon>
        <taxon>Haliscomenobacteraceae</taxon>
        <taxon>Haliscomenobacter</taxon>
    </lineage>
</organism>
<accession>F4L4G7</accession>
<name>F4L4G7_HALH1</name>
<proteinExistence type="predicted"/>
<sequence length="185" mass="20723">MRPVFFLTLIALEATCWRNITPTASGTPSHIQSDTTVIAAYNPTLILDNSKDWLAVSFNLAPDFWFDNQKTYLLYIKSVIPHALPEGVYEVYLSSGKKTSPHKWIPSSTDFVDLINLYGASVEAPLSPLVLDITKNLSYKARMDEDPIFSLKVAIVFQGNQMPDGSLIHHEGKLELKKISLLEIK</sequence>
<dbReference type="Proteomes" id="UP000008461">
    <property type="component" value="Chromosome"/>
</dbReference>
<reference evidence="1 2" key="1">
    <citation type="journal article" date="2011" name="Stand. Genomic Sci.">
        <title>Complete genome sequence of Haliscomenobacter hydrossis type strain (O).</title>
        <authorList>
            <consortium name="US DOE Joint Genome Institute (JGI-PGF)"/>
            <person name="Daligault H."/>
            <person name="Lapidus A."/>
            <person name="Zeytun A."/>
            <person name="Nolan M."/>
            <person name="Lucas S."/>
            <person name="Del Rio T.G."/>
            <person name="Tice H."/>
            <person name="Cheng J.F."/>
            <person name="Tapia R."/>
            <person name="Han C."/>
            <person name="Goodwin L."/>
            <person name="Pitluck S."/>
            <person name="Liolios K."/>
            <person name="Pagani I."/>
            <person name="Ivanova N."/>
            <person name="Huntemann M."/>
            <person name="Mavromatis K."/>
            <person name="Mikhailova N."/>
            <person name="Pati A."/>
            <person name="Chen A."/>
            <person name="Palaniappan K."/>
            <person name="Land M."/>
            <person name="Hauser L."/>
            <person name="Brambilla E.M."/>
            <person name="Rohde M."/>
            <person name="Verbarg S."/>
            <person name="Goker M."/>
            <person name="Bristow J."/>
            <person name="Eisen J.A."/>
            <person name="Markowitz V."/>
            <person name="Hugenholtz P."/>
            <person name="Kyrpides N.C."/>
            <person name="Klenk H.P."/>
            <person name="Woyke T."/>
        </authorList>
    </citation>
    <scope>NUCLEOTIDE SEQUENCE [LARGE SCALE GENOMIC DNA]</scope>
    <source>
        <strain evidence="2">ATCC 27775 / DSM 1100 / LMG 10767 / O</strain>
    </source>
</reference>
<dbReference type="RefSeq" id="WP_013766506.1">
    <property type="nucleotide sequence ID" value="NC_015510.1"/>
</dbReference>
<dbReference type="AlphaFoldDB" id="F4L4G7"/>